<sequence length="104" mass="12218">MGVPVLLAYHERPFVVPQASEHNQHQKRHLLRQPNNPTSHQCLDLSTRLPSIPEAIVHLNNFHQFHYIYLDFHVQFSASSFEQFYFHVQEGSSFVSCKIHHHCC</sequence>
<evidence type="ECO:0000313" key="1">
    <source>
        <dbReference type="EMBL" id="JAD75771.1"/>
    </source>
</evidence>
<reference evidence="1" key="1">
    <citation type="submission" date="2014-09" db="EMBL/GenBank/DDBJ databases">
        <authorList>
            <person name="Magalhaes I.L.F."/>
            <person name="Oliveira U."/>
            <person name="Santos F.R."/>
            <person name="Vidigal T.H.D.A."/>
            <person name="Brescovit A.D."/>
            <person name="Santos A.J."/>
        </authorList>
    </citation>
    <scope>NUCLEOTIDE SEQUENCE</scope>
    <source>
        <tissue evidence="1">Shoot tissue taken approximately 20 cm above the soil surface</tissue>
    </source>
</reference>
<proteinExistence type="predicted"/>
<accession>A0A0A9CJK4</accession>
<dbReference type="EMBL" id="GBRH01222124">
    <property type="protein sequence ID" value="JAD75771.1"/>
    <property type="molecule type" value="Transcribed_RNA"/>
</dbReference>
<name>A0A0A9CJK4_ARUDO</name>
<dbReference type="AlphaFoldDB" id="A0A0A9CJK4"/>
<protein>
    <submittedName>
        <fullName evidence="1">Uncharacterized protein</fullName>
    </submittedName>
</protein>
<organism evidence="1">
    <name type="scientific">Arundo donax</name>
    <name type="common">Giant reed</name>
    <name type="synonym">Donax arundinaceus</name>
    <dbReference type="NCBI Taxonomy" id="35708"/>
    <lineage>
        <taxon>Eukaryota</taxon>
        <taxon>Viridiplantae</taxon>
        <taxon>Streptophyta</taxon>
        <taxon>Embryophyta</taxon>
        <taxon>Tracheophyta</taxon>
        <taxon>Spermatophyta</taxon>
        <taxon>Magnoliopsida</taxon>
        <taxon>Liliopsida</taxon>
        <taxon>Poales</taxon>
        <taxon>Poaceae</taxon>
        <taxon>PACMAD clade</taxon>
        <taxon>Arundinoideae</taxon>
        <taxon>Arundineae</taxon>
        <taxon>Arundo</taxon>
    </lineage>
</organism>
<reference evidence="1" key="2">
    <citation type="journal article" date="2015" name="Data Brief">
        <title>Shoot transcriptome of the giant reed, Arundo donax.</title>
        <authorList>
            <person name="Barrero R.A."/>
            <person name="Guerrero F.D."/>
            <person name="Moolhuijzen P."/>
            <person name="Goolsby J.A."/>
            <person name="Tidwell J."/>
            <person name="Bellgard S.E."/>
            <person name="Bellgard M.I."/>
        </authorList>
    </citation>
    <scope>NUCLEOTIDE SEQUENCE</scope>
    <source>
        <tissue evidence="1">Shoot tissue taken approximately 20 cm above the soil surface</tissue>
    </source>
</reference>